<evidence type="ECO:0000313" key="3">
    <source>
        <dbReference type="Proteomes" id="UP001470230"/>
    </source>
</evidence>
<dbReference type="EMBL" id="JAPFFF010000014">
    <property type="protein sequence ID" value="KAK8871106.1"/>
    <property type="molecule type" value="Genomic_DNA"/>
</dbReference>
<sequence>MSFVPCCKCGNISIVAPLHRVMKTFVKRTSAQSQKGSMNISQISSSPFLTHQNSNVLNDDDVFEKSHCCLDNKNAEPILNSENNEYSKITESPVLALTIPQNSIFFREIDQVRFANDHKQFPEIDGQLTVENEPNILCHHEAESANADGNYHNCTSSLVVKSVFMKCSKCGAIFVINFTRRNAYLCRLTSGIIRSSPLKDTIPINVDDSNTFNSQNANNKLPNLPPRASIRSFTSSPFLAQRQVLKNKASMKRNRQMISNFVPVFVMPLIYGCGTILESTTAQHDSSNPITHPHPGSAPSVDPTIREKRIKRSNSLGTQKPWSKIASNDDTENPDVDTNNADNNDLFTKTNENNGFIRSKHYGSDGDTFFGADWPDTDFEFMFSAKDDIPFEFKTNIFL</sequence>
<proteinExistence type="predicted"/>
<gene>
    <name evidence="2" type="ORF">M9Y10_009019</name>
</gene>
<accession>A0ABR2J0N4</accession>
<protein>
    <submittedName>
        <fullName evidence="2">Uncharacterized protein</fullName>
    </submittedName>
</protein>
<keyword evidence="3" id="KW-1185">Reference proteome</keyword>
<feature type="compositionally biased region" description="Polar residues" evidence="1">
    <location>
        <begin position="313"/>
        <end position="328"/>
    </location>
</feature>
<organism evidence="2 3">
    <name type="scientific">Tritrichomonas musculus</name>
    <dbReference type="NCBI Taxonomy" id="1915356"/>
    <lineage>
        <taxon>Eukaryota</taxon>
        <taxon>Metamonada</taxon>
        <taxon>Parabasalia</taxon>
        <taxon>Tritrichomonadida</taxon>
        <taxon>Tritrichomonadidae</taxon>
        <taxon>Tritrichomonas</taxon>
    </lineage>
</organism>
<evidence type="ECO:0000256" key="1">
    <source>
        <dbReference type="SAM" id="MobiDB-lite"/>
    </source>
</evidence>
<name>A0ABR2J0N4_9EUKA</name>
<evidence type="ECO:0000313" key="2">
    <source>
        <dbReference type="EMBL" id="KAK8871106.1"/>
    </source>
</evidence>
<feature type="compositionally biased region" description="Polar residues" evidence="1">
    <location>
        <begin position="336"/>
        <end position="347"/>
    </location>
</feature>
<dbReference type="Proteomes" id="UP001470230">
    <property type="component" value="Unassembled WGS sequence"/>
</dbReference>
<reference evidence="2 3" key="1">
    <citation type="submission" date="2024-04" db="EMBL/GenBank/DDBJ databases">
        <title>Tritrichomonas musculus Genome.</title>
        <authorList>
            <person name="Alves-Ferreira E."/>
            <person name="Grigg M."/>
            <person name="Lorenzi H."/>
            <person name="Galac M."/>
        </authorList>
    </citation>
    <scope>NUCLEOTIDE SEQUENCE [LARGE SCALE GENOMIC DNA]</scope>
    <source>
        <strain evidence="2 3">EAF2021</strain>
    </source>
</reference>
<comment type="caution">
    <text evidence="2">The sequence shown here is derived from an EMBL/GenBank/DDBJ whole genome shotgun (WGS) entry which is preliminary data.</text>
</comment>
<feature type="region of interest" description="Disordered" evidence="1">
    <location>
        <begin position="282"/>
        <end position="347"/>
    </location>
</feature>